<sequence>MVFEGVTERYLVQKSVASALPNIHTSLAKIWPDMFGWFEYAGENSDSDFRHGEYPDLKSGEELVGGFFYRDQEMFERWDWGVVESESFGGEGPLSLLGLRSETGLFSLEVTLPDDVSSDKFSARMLAVVLDSFPGWVHDE</sequence>
<keyword evidence="2" id="KW-1185">Reference proteome</keyword>
<comment type="caution">
    <text evidence="1">The sequence shown here is derived from an EMBL/GenBank/DDBJ whole genome shotgun (WGS) entry which is preliminary data.</text>
</comment>
<accession>A0A918U0Z6</accession>
<evidence type="ECO:0000313" key="2">
    <source>
        <dbReference type="Proteomes" id="UP000644507"/>
    </source>
</evidence>
<dbReference type="EMBL" id="BMXI01000039">
    <property type="protein sequence ID" value="GHC68131.1"/>
    <property type="molecule type" value="Genomic_DNA"/>
</dbReference>
<reference evidence="1" key="2">
    <citation type="submission" date="2020-09" db="EMBL/GenBank/DDBJ databases">
        <authorList>
            <person name="Sun Q."/>
            <person name="Kim S."/>
        </authorList>
    </citation>
    <scope>NUCLEOTIDE SEQUENCE</scope>
    <source>
        <strain evidence="1">KCTC 12988</strain>
    </source>
</reference>
<dbReference type="RefSeq" id="WP_189574623.1">
    <property type="nucleotide sequence ID" value="NZ_BMXI01000039.1"/>
</dbReference>
<dbReference type="Proteomes" id="UP000644507">
    <property type="component" value="Unassembled WGS sequence"/>
</dbReference>
<organism evidence="1 2">
    <name type="scientific">Roseibacillus persicicus</name>
    <dbReference type="NCBI Taxonomy" id="454148"/>
    <lineage>
        <taxon>Bacteria</taxon>
        <taxon>Pseudomonadati</taxon>
        <taxon>Verrucomicrobiota</taxon>
        <taxon>Verrucomicrobiia</taxon>
        <taxon>Verrucomicrobiales</taxon>
        <taxon>Verrucomicrobiaceae</taxon>
        <taxon>Roseibacillus</taxon>
    </lineage>
</organism>
<evidence type="ECO:0000313" key="1">
    <source>
        <dbReference type="EMBL" id="GHC68131.1"/>
    </source>
</evidence>
<reference evidence="1" key="1">
    <citation type="journal article" date="2014" name="Int. J. Syst. Evol. Microbiol.">
        <title>Complete genome sequence of Corynebacterium casei LMG S-19264T (=DSM 44701T), isolated from a smear-ripened cheese.</title>
        <authorList>
            <consortium name="US DOE Joint Genome Institute (JGI-PGF)"/>
            <person name="Walter F."/>
            <person name="Albersmeier A."/>
            <person name="Kalinowski J."/>
            <person name="Ruckert C."/>
        </authorList>
    </citation>
    <scope>NUCLEOTIDE SEQUENCE</scope>
    <source>
        <strain evidence="1">KCTC 12988</strain>
    </source>
</reference>
<protein>
    <submittedName>
        <fullName evidence="1">Uncharacterized protein</fullName>
    </submittedName>
</protein>
<proteinExistence type="predicted"/>
<gene>
    <name evidence="1" type="ORF">GCM10007100_40240</name>
</gene>
<dbReference type="AlphaFoldDB" id="A0A918U0Z6"/>
<name>A0A918U0Z6_9BACT</name>